<feature type="region of interest" description="Disordered" evidence="1">
    <location>
        <begin position="109"/>
        <end position="165"/>
    </location>
</feature>
<proteinExistence type="predicted"/>
<name>A0A4R0GNW6_9ACTN</name>
<dbReference type="EMBL" id="SJJR01000007">
    <property type="protein sequence ID" value="TCB97349.1"/>
    <property type="molecule type" value="Genomic_DNA"/>
</dbReference>
<reference evidence="2 3" key="1">
    <citation type="submission" date="2019-02" db="EMBL/GenBank/DDBJ databases">
        <title>Jishengella sp. nov., isolated from a root of Zingiber montanum.</title>
        <authorList>
            <person name="Kuncharoen N."/>
            <person name="Kudo T."/>
            <person name="Masahiro Y."/>
            <person name="Ohkuma M."/>
            <person name="Tanasupawat S."/>
        </authorList>
    </citation>
    <scope>NUCLEOTIDE SEQUENCE [LARGE SCALE GENOMIC DNA]</scope>
    <source>
        <strain evidence="2 3">PLAI 1-1</strain>
    </source>
</reference>
<gene>
    <name evidence="2" type="ORF">E0H26_13615</name>
</gene>
<organism evidence="2 3">
    <name type="scientific">Micromonospora zingiberis</name>
    <dbReference type="NCBI Taxonomy" id="2053011"/>
    <lineage>
        <taxon>Bacteria</taxon>
        <taxon>Bacillati</taxon>
        <taxon>Actinomycetota</taxon>
        <taxon>Actinomycetes</taxon>
        <taxon>Micromonosporales</taxon>
        <taxon>Micromonosporaceae</taxon>
        <taxon>Micromonospora</taxon>
    </lineage>
</organism>
<feature type="compositionally biased region" description="Basic and acidic residues" evidence="1">
    <location>
        <begin position="131"/>
        <end position="140"/>
    </location>
</feature>
<accession>A0A4R0GNW6</accession>
<protein>
    <submittedName>
        <fullName evidence="2">Uncharacterized protein</fullName>
    </submittedName>
</protein>
<sequence>MDRDQRARSEVARRATSDDLWARVREVDTDNTAWLTQVIEQHGWPRRSHVGADAAAAAWLLAQHADHDPDFQRRCLTLLAQAVDDGEAKRSHLAYLTDRVRRAEGRPQRYGTQFWYGPDGTGPLQPQPIEDPQHLDERRRSVGLGPSAEYADQLRQQNSEDRRRQ</sequence>
<evidence type="ECO:0000313" key="3">
    <source>
        <dbReference type="Proteomes" id="UP000292274"/>
    </source>
</evidence>
<evidence type="ECO:0000256" key="1">
    <source>
        <dbReference type="SAM" id="MobiDB-lite"/>
    </source>
</evidence>
<keyword evidence="3" id="KW-1185">Reference proteome</keyword>
<dbReference type="AlphaFoldDB" id="A0A4R0GNW6"/>
<comment type="caution">
    <text evidence="2">The sequence shown here is derived from an EMBL/GenBank/DDBJ whole genome shotgun (WGS) entry which is preliminary data.</text>
</comment>
<dbReference type="Pfam" id="PF20329">
    <property type="entry name" value="DUF6624"/>
    <property type="match status" value="1"/>
</dbReference>
<dbReference type="Proteomes" id="UP000292274">
    <property type="component" value="Unassembled WGS sequence"/>
</dbReference>
<dbReference type="InterPro" id="IPR046732">
    <property type="entry name" value="DUF6624"/>
</dbReference>
<evidence type="ECO:0000313" key="2">
    <source>
        <dbReference type="EMBL" id="TCB97349.1"/>
    </source>
</evidence>
<dbReference type="OrthoDB" id="22038at2"/>